<evidence type="ECO:0000256" key="13">
    <source>
        <dbReference type="PIRSR" id="PIRSR001415-2"/>
    </source>
</evidence>
<comment type="subunit">
    <text evidence="4 16">Homooctamer.</text>
</comment>
<comment type="similarity">
    <text evidence="3 17">Belongs to the ALAD family.</text>
</comment>
<evidence type="ECO:0000256" key="14">
    <source>
        <dbReference type="PIRSR" id="PIRSR001415-3"/>
    </source>
</evidence>
<evidence type="ECO:0000256" key="16">
    <source>
        <dbReference type="RuleBase" id="RU000515"/>
    </source>
</evidence>
<dbReference type="SMART" id="SM01004">
    <property type="entry name" value="ALAD"/>
    <property type="match status" value="1"/>
</dbReference>
<protein>
    <recommendedName>
        <fullName evidence="6 16">Delta-aminolevulinic acid dehydratase</fullName>
        <ecNumber evidence="5 16">4.2.1.24</ecNumber>
    </recommendedName>
</protein>
<dbReference type="CDD" id="cd00384">
    <property type="entry name" value="ALAD_PBGS"/>
    <property type="match status" value="1"/>
</dbReference>
<comment type="function">
    <text evidence="10">Catalyzes an early step in the biosynthesis of tetrapyrroles. Binds two molecules of 5-aminolevulinate per subunit, each at a distinct site, and catalyzes their condensation to form porphobilinogen.</text>
</comment>
<dbReference type="FunFam" id="3.20.20.70:FF:000019">
    <property type="entry name" value="Delta-aminolevulinic acid dehydratase"/>
    <property type="match status" value="1"/>
</dbReference>
<feature type="binding site" evidence="13">
    <location>
        <position position="216"/>
    </location>
    <ligand>
        <name>5-aminolevulinate</name>
        <dbReference type="ChEBI" id="CHEBI:356416"/>
        <label>1</label>
    </ligand>
</feature>
<dbReference type="AlphaFoldDB" id="A0A0J1FU78"/>
<evidence type="ECO:0000256" key="4">
    <source>
        <dbReference type="ARBA" id="ARBA00011823"/>
    </source>
</evidence>
<comment type="catalytic activity">
    <reaction evidence="11 16">
        <text>2 5-aminolevulinate = porphobilinogen + 2 H2O + H(+)</text>
        <dbReference type="Rhea" id="RHEA:24064"/>
        <dbReference type="ChEBI" id="CHEBI:15377"/>
        <dbReference type="ChEBI" id="CHEBI:15378"/>
        <dbReference type="ChEBI" id="CHEBI:58126"/>
        <dbReference type="ChEBI" id="CHEBI:356416"/>
        <dbReference type="EC" id="4.2.1.24"/>
    </reaction>
</comment>
<evidence type="ECO:0000256" key="11">
    <source>
        <dbReference type="ARBA" id="ARBA00047651"/>
    </source>
</evidence>
<gene>
    <name evidence="18" type="primary">hemB</name>
    <name evidence="18" type="ORF">DEAC_c15300</name>
</gene>
<organism evidence="18 19">
    <name type="scientific">Desulfosporosinus acididurans</name>
    <dbReference type="NCBI Taxonomy" id="476652"/>
    <lineage>
        <taxon>Bacteria</taxon>
        <taxon>Bacillati</taxon>
        <taxon>Bacillota</taxon>
        <taxon>Clostridia</taxon>
        <taxon>Eubacteriales</taxon>
        <taxon>Desulfitobacteriaceae</taxon>
        <taxon>Desulfosporosinus</taxon>
    </lineage>
</organism>
<evidence type="ECO:0000256" key="9">
    <source>
        <dbReference type="ARBA" id="ARBA00023244"/>
    </source>
</evidence>
<name>A0A0J1FU78_9FIRM</name>
<comment type="caution">
    <text evidence="18">The sequence shown here is derived from an EMBL/GenBank/DDBJ whole genome shotgun (WGS) entry which is preliminary data.</text>
</comment>
<dbReference type="STRING" id="476652.DEAC_c15300"/>
<evidence type="ECO:0000256" key="1">
    <source>
        <dbReference type="ARBA" id="ARBA00001947"/>
    </source>
</evidence>
<evidence type="ECO:0000256" key="7">
    <source>
        <dbReference type="ARBA" id="ARBA00023133"/>
    </source>
</evidence>
<dbReference type="PIRSF" id="PIRSF001415">
    <property type="entry name" value="Porphbilin_synth"/>
    <property type="match status" value="1"/>
</dbReference>
<feature type="binding site" evidence="13">
    <location>
        <position position="312"/>
    </location>
    <ligand>
        <name>5-aminolevulinate</name>
        <dbReference type="ChEBI" id="CHEBI:356416"/>
        <label>2</label>
    </ligand>
</feature>
<evidence type="ECO:0000256" key="12">
    <source>
        <dbReference type="PIRSR" id="PIRSR001415-1"/>
    </source>
</evidence>
<evidence type="ECO:0000256" key="15">
    <source>
        <dbReference type="PIRSR" id="PIRSR001415-5"/>
    </source>
</evidence>
<evidence type="ECO:0000256" key="6">
    <source>
        <dbReference type="ARBA" id="ARBA00020771"/>
    </source>
</evidence>
<evidence type="ECO:0000256" key="3">
    <source>
        <dbReference type="ARBA" id="ARBA00008055"/>
    </source>
</evidence>
<proteinExistence type="inferred from homology"/>
<dbReference type="PANTHER" id="PTHR11458">
    <property type="entry name" value="DELTA-AMINOLEVULINIC ACID DEHYDRATASE"/>
    <property type="match status" value="1"/>
</dbReference>
<evidence type="ECO:0000256" key="5">
    <source>
        <dbReference type="ARBA" id="ARBA00012053"/>
    </source>
</evidence>
<dbReference type="GO" id="GO:0006782">
    <property type="term" value="P:protoporphyrinogen IX biosynthetic process"/>
    <property type="evidence" value="ECO:0007669"/>
    <property type="project" value="UniProtKB-UniPathway"/>
</dbReference>
<evidence type="ECO:0000313" key="19">
    <source>
        <dbReference type="Proteomes" id="UP000036356"/>
    </source>
</evidence>
<dbReference type="InterPro" id="IPR030656">
    <property type="entry name" value="ALAD_AS"/>
</dbReference>
<dbReference type="GO" id="GO:0004655">
    <property type="term" value="F:porphobilinogen synthase activity"/>
    <property type="evidence" value="ECO:0007669"/>
    <property type="project" value="UniProtKB-EC"/>
</dbReference>
<keyword evidence="15" id="KW-0460">Magnesium</keyword>
<dbReference type="EMBL" id="LDZY01000004">
    <property type="protein sequence ID" value="KLU66862.1"/>
    <property type="molecule type" value="Genomic_DNA"/>
</dbReference>
<dbReference type="Proteomes" id="UP000036356">
    <property type="component" value="Unassembled WGS sequence"/>
</dbReference>
<evidence type="ECO:0000256" key="17">
    <source>
        <dbReference type="RuleBase" id="RU004161"/>
    </source>
</evidence>
<reference evidence="18 19" key="1">
    <citation type="submission" date="2015-06" db="EMBL/GenBank/DDBJ databases">
        <title>Draft genome of the moderately acidophilic sulfate reducer Candidatus Desulfosporosinus acididurans strain M1.</title>
        <authorList>
            <person name="Poehlein A."/>
            <person name="Petzsch P."/>
            <person name="Johnson B.D."/>
            <person name="Schloemann M."/>
            <person name="Daniel R."/>
            <person name="Muehling M."/>
        </authorList>
    </citation>
    <scope>NUCLEOTIDE SEQUENCE [LARGE SCALE GENOMIC DNA]</scope>
    <source>
        <strain evidence="18 19">M1</strain>
    </source>
</reference>
<feature type="binding site" evidence="14">
    <location>
        <position position="119"/>
    </location>
    <ligand>
        <name>Zn(2+)</name>
        <dbReference type="ChEBI" id="CHEBI:29105"/>
        <note>catalytic</note>
    </ligand>
</feature>
<dbReference type="Pfam" id="PF00490">
    <property type="entry name" value="ALAD"/>
    <property type="match status" value="1"/>
</dbReference>
<accession>A0A0J1FU78</accession>
<dbReference type="SUPFAM" id="SSF51569">
    <property type="entry name" value="Aldolase"/>
    <property type="match status" value="1"/>
</dbReference>
<feature type="binding site" evidence="13">
    <location>
        <position position="273"/>
    </location>
    <ligand>
        <name>5-aminolevulinate</name>
        <dbReference type="ChEBI" id="CHEBI:356416"/>
        <label>2</label>
    </ligand>
</feature>
<feature type="binding site" evidence="15">
    <location>
        <position position="232"/>
    </location>
    <ligand>
        <name>Mg(2+)</name>
        <dbReference type="ChEBI" id="CHEBI:18420"/>
    </ligand>
</feature>
<dbReference type="PATRIC" id="fig|476652.3.peg.1577"/>
<feature type="active site" description="Schiff-base intermediate with substrate" evidence="12">
    <location>
        <position position="194"/>
    </location>
</feature>
<dbReference type="InterPro" id="IPR001731">
    <property type="entry name" value="ALAD"/>
</dbReference>
<dbReference type="InterPro" id="IPR013785">
    <property type="entry name" value="Aldolase_TIM"/>
</dbReference>
<feature type="active site" description="Schiff-base intermediate with substrate" evidence="12">
    <location>
        <position position="247"/>
    </location>
</feature>
<evidence type="ECO:0000256" key="2">
    <source>
        <dbReference type="ARBA" id="ARBA00004694"/>
    </source>
</evidence>
<comment type="pathway">
    <text evidence="2">Porphyrin-containing compound metabolism; protoporphyrin-IX biosynthesis; coproporphyrinogen-III from 5-aminolevulinate: step 1/4.</text>
</comment>
<sequence>MDLKRRPRRLRASETIRKMVRENHLRIDDLIYPMFVMPGEKTRVEVSAMPGVYNFSLDEFVKALDEVVKLGIPAILLFGIPESKDSVGSGAYAEHGIVQEAVRIAKKHYPELYVITDVCLCEYTDHGHCGLIEQGEILNDPTLDLLAQTALSHARAGADMVAPSDMMDGRVAAIRDLLDKEGYAHIPIMAYSAKFASGFYGPFREAAGSTPQFGDRRTYQMDPPNGNEAMLETALDIEEGADLIIVKPALAYGDIIYRTKERFGLPVAAYNVSGEYSMVKAAAANGWIDEKRIVMEALVSMKRAGADLLITYHALDVARWLNEEGRL</sequence>
<evidence type="ECO:0000313" key="18">
    <source>
        <dbReference type="EMBL" id="KLU66862.1"/>
    </source>
</evidence>
<keyword evidence="7" id="KW-0350">Heme biosynthesis</keyword>
<comment type="cofactor">
    <cofactor evidence="1">
        <name>Zn(2+)</name>
        <dbReference type="ChEBI" id="CHEBI:29105"/>
    </cofactor>
</comment>
<feature type="binding site" evidence="14">
    <location>
        <position position="121"/>
    </location>
    <ligand>
        <name>Zn(2+)</name>
        <dbReference type="ChEBI" id="CHEBI:29105"/>
        <note>catalytic</note>
    </ligand>
</feature>
<keyword evidence="14" id="KW-0862">Zinc</keyword>
<dbReference type="GO" id="GO:0008270">
    <property type="term" value="F:zinc ion binding"/>
    <property type="evidence" value="ECO:0007669"/>
    <property type="project" value="TreeGrafter"/>
</dbReference>
<dbReference type="GO" id="GO:0005829">
    <property type="term" value="C:cytosol"/>
    <property type="evidence" value="ECO:0007669"/>
    <property type="project" value="TreeGrafter"/>
</dbReference>
<dbReference type="PROSITE" id="PS00169">
    <property type="entry name" value="D_ALA_DEHYDRATASE"/>
    <property type="match status" value="1"/>
</dbReference>
<dbReference type="Gene3D" id="3.20.20.70">
    <property type="entry name" value="Aldolase class I"/>
    <property type="match status" value="1"/>
</dbReference>
<dbReference type="NCBIfam" id="NF006762">
    <property type="entry name" value="PRK09283.1"/>
    <property type="match status" value="1"/>
</dbReference>
<feature type="binding site" evidence="14">
    <location>
        <position position="129"/>
    </location>
    <ligand>
        <name>Zn(2+)</name>
        <dbReference type="ChEBI" id="CHEBI:29105"/>
        <note>catalytic</note>
    </ligand>
</feature>
<evidence type="ECO:0000256" key="10">
    <source>
        <dbReference type="ARBA" id="ARBA00025628"/>
    </source>
</evidence>
<keyword evidence="9 16" id="KW-0627">Porphyrin biosynthesis</keyword>
<dbReference type="PRINTS" id="PR00144">
    <property type="entry name" value="DALDHYDRTASE"/>
</dbReference>
<dbReference type="EC" id="4.2.1.24" evidence="5 16"/>
<keyword evidence="8 16" id="KW-0456">Lyase</keyword>
<keyword evidence="19" id="KW-1185">Reference proteome</keyword>
<evidence type="ECO:0000256" key="8">
    <source>
        <dbReference type="ARBA" id="ARBA00023239"/>
    </source>
</evidence>
<dbReference type="RefSeq" id="WP_047809379.1">
    <property type="nucleotide sequence ID" value="NZ_LDZY01000004.1"/>
</dbReference>
<keyword evidence="14" id="KW-0479">Metal-binding</keyword>
<dbReference type="PANTHER" id="PTHR11458:SF0">
    <property type="entry name" value="DELTA-AMINOLEVULINIC ACID DEHYDRATASE"/>
    <property type="match status" value="1"/>
</dbReference>
<feature type="binding site" evidence="13">
    <location>
        <position position="204"/>
    </location>
    <ligand>
        <name>5-aminolevulinate</name>
        <dbReference type="ChEBI" id="CHEBI:356416"/>
        <label>1</label>
    </ligand>
</feature>
<dbReference type="UniPathway" id="UPA00251">
    <property type="reaction ID" value="UER00318"/>
</dbReference>